<dbReference type="GO" id="GO:0016747">
    <property type="term" value="F:acyltransferase activity, transferring groups other than amino-acyl groups"/>
    <property type="evidence" value="ECO:0007669"/>
    <property type="project" value="InterPro"/>
</dbReference>
<evidence type="ECO:0000259" key="2">
    <source>
        <dbReference type="Pfam" id="PF01757"/>
    </source>
</evidence>
<feature type="transmembrane region" description="Helical" evidence="1">
    <location>
        <begin position="254"/>
        <end position="272"/>
    </location>
</feature>
<accession>A0A1M4TX67</accession>
<keyword evidence="3" id="KW-0378">Hydrolase</keyword>
<proteinExistence type="predicted"/>
<dbReference type="RefSeq" id="WP_073354052.1">
    <property type="nucleotide sequence ID" value="NZ_FQUZ01000003.1"/>
</dbReference>
<dbReference type="AlphaFoldDB" id="A0A1M4TX67"/>
<keyword evidence="4" id="KW-1185">Reference proteome</keyword>
<protein>
    <submittedName>
        <fullName evidence="3">Peptidoglycan/LPS O-acetylase OafA/YrhL, contains acyltransferase and SGNH-hydrolase domains</fullName>
    </submittedName>
</protein>
<dbReference type="OrthoDB" id="9814807at2"/>
<feature type="transmembrane region" description="Helical" evidence="1">
    <location>
        <begin position="231"/>
        <end position="248"/>
    </location>
</feature>
<sequence>MQAPTAPALPHYPALDGLRGIAVLMVMAFHSQTPLLPGGFIGVDVFFVISGYLITTLLLAEHARKQRIDIRRFYVRRLLRLAPALLLMLLVFGLCSLFLLPAPQAMQNLREALAALFYVSNWVRAWGFFEMPYLGHTWSLAIEEQFYLLWPLLLLLVLRHTTQPRHIALFALGLVLWVIGYRTHLAWDAASIERLYNGLDTRIDEILVGCLLAALVRNLAPVPAKASQATAWLALLCFAALCGMAFLARWTDRWMYTVGFPLISGMTAWMVFDLCHNRRSVLRHLMTVGPLVQIGRISYGLYLWHYPIYFSMYKLQYGYWAILCLGSALALVCAMASYRFVETRFLALKPY</sequence>
<dbReference type="Proteomes" id="UP000184327">
    <property type="component" value="Unassembled WGS sequence"/>
</dbReference>
<dbReference type="GO" id="GO:0009103">
    <property type="term" value="P:lipopolysaccharide biosynthetic process"/>
    <property type="evidence" value="ECO:0007669"/>
    <property type="project" value="TreeGrafter"/>
</dbReference>
<keyword evidence="3" id="KW-0012">Acyltransferase</keyword>
<reference evidence="3 4" key="1">
    <citation type="submission" date="2016-11" db="EMBL/GenBank/DDBJ databases">
        <authorList>
            <person name="Jaros S."/>
            <person name="Januszkiewicz K."/>
            <person name="Wedrychowicz H."/>
        </authorList>
    </citation>
    <scope>NUCLEOTIDE SEQUENCE [LARGE SCALE GENOMIC DNA]</scope>
    <source>
        <strain evidence="3 4">DSM 16112</strain>
    </source>
</reference>
<dbReference type="GO" id="GO:0016787">
    <property type="term" value="F:hydrolase activity"/>
    <property type="evidence" value="ECO:0007669"/>
    <property type="project" value="UniProtKB-KW"/>
</dbReference>
<name>A0A1M4TX67_9BURK</name>
<keyword evidence="3" id="KW-0808">Transferase</keyword>
<dbReference type="PANTHER" id="PTHR23028:SF53">
    <property type="entry name" value="ACYL_TRANSF_3 DOMAIN-CONTAINING PROTEIN"/>
    <property type="match status" value="1"/>
</dbReference>
<feature type="transmembrane region" description="Helical" evidence="1">
    <location>
        <begin position="35"/>
        <end position="60"/>
    </location>
</feature>
<evidence type="ECO:0000313" key="3">
    <source>
        <dbReference type="EMBL" id="SHE49069.1"/>
    </source>
</evidence>
<keyword evidence="1" id="KW-0812">Transmembrane</keyword>
<dbReference type="InterPro" id="IPR002656">
    <property type="entry name" value="Acyl_transf_3_dom"/>
</dbReference>
<feature type="transmembrane region" description="Helical" evidence="1">
    <location>
        <begin position="138"/>
        <end position="158"/>
    </location>
</feature>
<feature type="domain" description="Acyltransferase 3" evidence="2">
    <location>
        <begin position="13"/>
        <end position="338"/>
    </location>
</feature>
<organism evidence="3 4">
    <name type="scientific">Lampropedia hyalina DSM 16112</name>
    <dbReference type="NCBI Taxonomy" id="1122156"/>
    <lineage>
        <taxon>Bacteria</taxon>
        <taxon>Pseudomonadati</taxon>
        <taxon>Pseudomonadota</taxon>
        <taxon>Betaproteobacteria</taxon>
        <taxon>Burkholderiales</taxon>
        <taxon>Comamonadaceae</taxon>
        <taxon>Lampropedia</taxon>
    </lineage>
</organism>
<dbReference type="GO" id="GO:0016020">
    <property type="term" value="C:membrane"/>
    <property type="evidence" value="ECO:0007669"/>
    <property type="project" value="TreeGrafter"/>
</dbReference>
<keyword evidence="1" id="KW-1133">Transmembrane helix</keyword>
<feature type="transmembrane region" description="Helical" evidence="1">
    <location>
        <begin position="81"/>
        <end position="100"/>
    </location>
</feature>
<gene>
    <name evidence="3" type="ORF">SAMN02745117_00374</name>
</gene>
<dbReference type="PANTHER" id="PTHR23028">
    <property type="entry name" value="ACETYLTRANSFERASE"/>
    <property type="match status" value="1"/>
</dbReference>
<keyword evidence="1" id="KW-0472">Membrane</keyword>
<feature type="transmembrane region" description="Helical" evidence="1">
    <location>
        <begin position="167"/>
        <end position="186"/>
    </location>
</feature>
<dbReference type="EMBL" id="FQUZ01000003">
    <property type="protein sequence ID" value="SHE49069.1"/>
    <property type="molecule type" value="Genomic_DNA"/>
</dbReference>
<dbReference type="Pfam" id="PF01757">
    <property type="entry name" value="Acyl_transf_3"/>
    <property type="match status" value="1"/>
</dbReference>
<dbReference type="InterPro" id="IPR050879">
    <property type="entry name" value="Acyltransferase_3"/>
</dbReference>
<evidence type="ECO:0000256" key="1">
    <source>
        <dbReference type="SAM" id="Phobius"/>
    </source>
</evidence>
<evidence type="ECO:0000313" key="4">
    <source>
        <dbReference type="Proteomes" id="UP000184327"/>
    </source>
</evidence>
<feature type="transmembrane region" description="Helical" evidence="1">
    <location>
        <begin position="317"/>
        <end position="341"/>
    </location>
</feature>
<dbReference type="STRING" id="1122156.SAMN02745117_00374"/>